<keyword evidence="2" id="KW-0012">Acyltransferase</keyword>
<protein>
    <submittedName>
        <fullName evidence="5">GNAT family N-acetyltransferase</fullName>
    </submittedName>
</protein>
<dbReference type="PANTHER" id="PTHR43877">
    <property type="entry name" value="AMINOALKYLPHOSPHONATE N-ACETYLTRANSFERASE-RELATED-RELATED"/>
    <property type="match status" value="1"/>
</dbReference>
<feature type="region of interest" description="Disordered" evidence="3">
    <location>
        <begin position="184"/>
        <end position="206"/>
    </location>
</feature>
<dbReference type="Proteomes" id="UP000193017">
    <property type="component" value="Chromosome"/>
</dbReference>
<dbReference type="GO" id="GO:0016747">
    <property type="term" value="F:acyltransferase activity, transferring groups other than amino-acyl groups"/>
    <property type="evidence" value="ECO:0007669"/>
    <property type="project" value="InterPro"/>
</dbReference>
<evidence type="ECO:0000313" key="6">
    <source>
        <dbReference type="Proteomes" id="UP000193017"/>
    </source>
</evidence>
<proteinExistence type="predicted"/>
<gene>
    <name evidence="5" type="ORF">B0A89_09120</name>
</gene>
<accession>A0A1W6CY29</accession>
<feature type="domain" description="N-acetyltransferase" evidence="4">
    <location>
        <begin position="2"/>
        <end position="146"/>
    </location>
</feature>
<evidence type="ECO:0000256" key="2">
    <source>
        <dbReference type="ARBA" id="ARBA00023315"/>
    </source>
</evidence>
<name>A0A1W6CY29_9RHOB</name>
<dbReference type="SUPFAM" id="SSF55729">
    <property type="entry name" value="Acyl-CoA N-acyltransferases (Nat)"/>
    <property type="match status" value="1"/>
</dbReference>
<dbReference type="KEGG" id="pcon:B0A89_09120"/>
<dbReference type="PROSITE" id="PS51186">
    <property type="entry name" value="GNAT"/>
    <property type="match status" value="1"/>
</dbReference>
<dbReference type="InterPro" id="IPR016181">
    <property type="entry name" value="Acyl_CoA_acyltransferase"/>
</dbReference>
<dbReference type="CDD" id="cd04301">
    <property type="entry name" value="NAT_SF"/>
    <property type="match status" value="1"/>
</dbReference>
<dbReference type="PANTHER" id="PTHR43877:SF1">
    <property type="entry name" value="ACETYLTRANSFERASE"/>
    <property type="match status" value="1"/>
</dbReference>
<dbReference type="EMBL" id="CP020612">
    <property type="protein sequence ID" value="ARJ69758.1"/>
    <property type="molecule type" value="Genomic_DNA"/>
</dbReference>
<dbReference type="AlphaFoldDB" id="A0A1W6CY29"/>
<feature type="compositionally biased region" description="Basic and acidic residues" evidence="3">
    <location>
        <begin position="194"/>
        <end position="206"/>
    </location>
</feature>
<dbReference type="Pfam" id="PF00583">
    <property type="entry name" value="Acetyltransf_1"/>
    <property type="match status" value="1"/>
</dbReference>
<sequence length="206" mass="22108">MYDLCPETDADTPAVEALLDLCFAPGRTALSSYRLRDGVPPVRDLCLILRGDGGTLAGAIRYWPVRVAARPVLLLGPVAVHPTAQGEGLGGLLMRESLARARAMGWARVMLVGDAPYYSRFGFARLEGVEMPPPTNPDRVLGLELRPGAWVDLRGRVERETGAAVLAGLAEIGQLPALQPACTQVDAPAAPRRAPRDHAERQGQTR</sequence>
<evidence type="ECO:0000259" key="4">
    <source>
        <dbReference type="PROSITE" id="PS51186"/>
    </source>
</evidence>
<dbReference type="OrthoDB" id="9815099at2"/>
<keyword evidence="1 5" id="KW-0808">Transferase</keyword>
<evidence type="ECO:0000256" key="3">
    <source>
        <dbReference type="SAM" id="MobiDB-lite"/>
    </source>
</evidence>
<organism evidence="5 6">
    <name type="scientific">Paracoccus contaminans</name>
    <dbReference type="NCBI Taxonomy" id="1945662"/>
    <lineage>
        <taxon>Bacteria</taxon>
        <taxon>Pseudomonadati</taxon>
        <taxon>Pseudomonadota</taxon>
        <taxon>Alphaproteobacteria</taxon>
        <taxon>Rhodobacterales</taxon>
        <taxon>Paracoccaceae</taxon>
        <taxon>Paracoccus</taxon>
    </lineage>
</organism>
<dbReference type="Gene3D" id="3.40.630.30">
    <property type="match status" value="1"/>
</dbReference>
<dbReference type="STRING" id="1945662.B0A89_09120"/>
<keyword evidence="6" id="KW-1185">Reference proteome</keyword>
<dbReference type="InterPro" id="IPR000182">
    <property type="entry name" value="GNAT_dom"/>
</dbReference>
<reference evidence="5 6" key="1">
    <citation type="submission" date="2017-03" db="EMBL/GenBank/DDBJ databases">
        <title>Genome sequence of Paracoccus contaminans isolated from a water microcosm.</title>
        <authorList>
            <person name="Aurass P."/>
            <person name="Karste S."/>
            <person name="Trost E."/>
            <person name="Glaeser S.P."/>
            <person name="Kaempfer P."/>
            <person name="Flieger A."/>
        </authorList>
    </citation>
    <scope>NUCLEOTIDE SEQUENCE [LARGE SCALE GENOMIC DNA]</scope>
    <source>
        <strain evidence="6">RKI 16-01929T\LMG 29738T\CCM 8701T\CIP 111112T</strain>
    </source>
</reference>
<dbReference type="InterPro" id="IPR050832">
    <property type="entry name" value="Bact_Acetyltransf"/>
</dbReference>
<evidence type="ECO:0000313" key="5">
    <source>
        <dbReference type="EMBL" id="ARJ69758.1"/>
    </source>
</evidence>
<evidence type="ECO:0000256" key="1">
    <source>
        <dbReference type="ARBA" id="ARBA00022679"/>
    </source>
</evidence>